<name>A0ABM1SPH8_LIMPO</name>
<sequence length="160" mass="18741">MAEDEECLEKDPVLILDKMQEYGHLSQTYALHLKKNVQGIQSLLSECQKNEEILSSKTKLLKEEKNKLVKEISQLTQDLPSSAKKEIQRLRLELVKQGKALEEHSEKQLEIFQIIESLQVEKSDLLNKLLMNEEEVDNDEEEDKTPKFLSFRQLEKLAWF</sequence>
<reference evidence="3 4" key="1">
    <citation type="submission" date="2025-05" db="UniProtKB">
        <authorList>
            <consortium name="RefSeq"/>
        </authorList>
    </citation>
    <scope>IDENTIFICATION</scope>
    <source>
        <tissue evidence="3 4">Muscle</tissue>
    </source>
</reference>
<keyword evidence="1" id="KW-0175">Coiled coil</keyword>
<evidence type="ECO:0000313" key="3">
    <source>
        <dbReference type="RefSeq" id="XP_022245534.1"/>
    </source>
</evidence>
<dbReference type="Proteomes" id="UP000694941">
    <property type="component" value="Unplaced"/>
</dbReference>
<gene>
    <name evidence="3 4" type="primary">LOC106462523</name>
</gene>
<dbReference type="RefSeq" id="XP_022245534.1">
    <property type="nucleotide sequence ID" value="XM_022389826.1"/>
</dbReference>
<dbReference type="GeneID" id="106462523"/>
<evidence type="ECO:0000313" key="2">
    <source>
        <dbReference type="Proteomes" id="UP000694941"/>
    </source>
</evidence>
<accession>A0ABM1SPH8</accession>
<feature type="coiled-coil region" evidence="1">
    <location>
        <begin position="58"/>
        <end position="142"/>
    </location>
</feature>
<proteinExistence type="predicted"/>
<evidence type="ECO:0000256" key="1">
    <source>
        <dbReference type="SAM" id="Coils"/>
    </source>
</evidence>
<keyword evidence="2" id="KW-1185">Reference proteome</keyword>
<evidence type="ECO:0000313" key="4">
    <source>
        <dbReference type="RefSeq" id="XP_022245535.1"/>
    </source>
</evidence>
<organism evidence="2 3">
    <name type="scientific">Limulus polyphemus</name>
    <name type="common">Atlantic horseshoe crab</name>
    <dbReference type="NCBI Taxonomy" id="6850"/>
    <lineage>
        <taxon>Eukaryota</taxon>
        <taxon>Metazoa</taxon>
        <taxon>Ecdysozoa</taxon>
        <taxon>Arthropoda</taxon>
        <taxon>Chelicerata</taxon>
        <taxon>Merostomata</taxon>
        <taxon>Xiphosura</taxon>
        <taxon>Limulidae</taxon>
        <taxon>Limulus</taxon>
    </lineage>
</organism>
<dbReference type="RefSeq" id="XP_022245535.1">
    <property type="nucleotide sequence ID" value="XM_022389827.1"/>
</dbReference>
<protein>
    <submittedName>
        <fullName evidence="3 4">GRIP and coiled-coil domain-containing protein 2-like</fullName>
    </submittedName>
</protein>